<feature type="domain" description="ABC transporter" evidence="4">
    <location>
        <begin position="4"/>
        <end position="235"/>
    </location>
</feature>
<evidence type="ECO:0000256" key="3">
    <source>
        <dbReference type="ARBA" id="ARBA00022840"/>
    </source>
</evidence>
<evidence type="ECO:0000256" key="1">
    <source>
        <dbReference type="ARBA" id="ARBA00022448"/>
    </source>
</evidence>
<evidence type="ECO:0000259" key="4">
    <source>
        <dbReference type="PROSITE" id="PS50893"/>
    </source>
</evidence>
<accession>A0ABR8YGD9</accession>
<evidence type="ECO:0000313" key="5">
    <source>
        <dbReference type="EMBL" id="MBD8043296.1"/>
    </source>
</evidence>
<name>A0ABR8YGD9_9MICC</name>
<reference evidence="5 6" key="1">
    <citation type="submission" date="2020-08" db="EMBL/GenBank/DDBJ databases">
        <title>A Genomic Blueprint of the Chicken Gut Microbiome.</title>
        <authorList>
            <person name="Gilroy R."/>
            <person name="Ravi A."/>
            <person name="Getino M."/>
            <person name="Pursley I."/>
            <person name="Horton D.L."/>
            <person name="Alikhan N.-F."/>
            <person name="Baker D."/>
            <person name="Gharbi K."/>
            <person name="Hall N."/>
            <person name="Watson M."/>
            <person name="Adriaenssens E.M."/>
            <person name="Foster-Nyarko E."/>
            <person name="Jarju S."/>
            <person name="Secka A."/>
            <person name="Antonio M."/>
            <person name="Oren A."/>
            <person name="Chaudhuri R."/>
            <person name="La Ragione R.M."/>
            <person name="Hildebrand F."/>
            <person name="Pallen M.J."/>
        </authorList>
    </citation>
    <scope>NUCLEOTIDE SEQUENCE [LARGE SCALE GENOMIC DNA]</scope>
    <source>
        <strain evidence="5 6">Sa2BUA2</strain>
    </source>
</reference>
<dbReference type="InterPro" id="IPR012340">
    <property type="entry name" value="NA-bd_OB-fold"/>
</dbReference>
<dbReference type="Gene3D" id="2.40.50.100">
    <property type="match status" value="1"/>
</dbReference>
<dbReference type="PANTHER" id="PTHR42781:SF4">
    <property type="entry name" value="SPERMIDINE_PUTRESCINE IMPORT ATP-BINDING PROTEIN POTA"/>
    <property type="match status" value="1"/>
</dbReference>
<keyword evidence="3 5" id="KW-0067">ATP-binding</keyword>
<dbReference type="InterPro" id="IPR050093">
    <property type="entry name" value="ABC_SmlMolc_Importer"/>
</dbReference>
<sequence>MTRVLLESIEKRYPGAAPSVADLDLTIEDGEFFTLLGPSGCGKSTTLRMVAGFIQPTRGRILFNDKDVTNTAPNRRDTGMVFQNYALFPHMSVRANVGYGLSVRRTSRAEKTKRVDRALEQVGLERYADRRIDMLSGGQQQRVALARALVIQPSVLLLDEPLSNLDAKLREETRAEIRGTQEAAGITSIYVTHDQAEAMAMSDRVAILESGRLHQVAPPREVYHRPATSFVARFIGRSNVLACTILEAGGDSVQVQLEDGTVLRAPRVPGTPSADVSRGDTAAVSLRPESFAVLRDAGSAGAGTGTGELKGTVRTAEFTGAVNVYEVDWNGNNLVVSVPDSEDRVSPGDPVVLAPHPDRVWLVAP</sequence>
<protein>
    <submittedName>
        <fullName evidence="5">ABC transporter ATP-binding protein</fullName>
    </submittedName>
</protein>
<dbReference type="Gene3D" id="3.40.50.300">
    <property type="entry name" value="P-loop containing nucleotide triphosphate hydrolases"/>
    <property type="match status" value="1"/>
</dbReference>
<proteinExistence type="predicted"/>
<dbReference type="Gene3D" id="2.40.50.140">
    <property type="entry name" value="Nucleic acid-binding proteins"/>
    <property type="match status" value="1"/>
</dbReference>
<dbReference type="PROSITE" id="PS00211">
    <property type="entry name" value="ABC_TRANSPORTER_1"/>
    <property type="match status" value="1"/>
</dbReference>
<dbReference type="SUPFAM" id="SSF52540">
    <property type="entry name" value="P-loop containing nucleoside triphosphate hydrolases"/>
    <property type="match status" value="1"/>
</dbReference>
<dbReference type="SUPFAM" id="SSF50331">
    <property type="entry name" value="MOP-like"/>
    <property type="match status" value="1"/>
</dbReference>
<dbReference type="RefSeq" id="WP_191746212.1">
    <property type="nucleotide sequence ID" value="NZ_JACSQC010000002.1"/>
</dbReference>
<evidence type="ECO:0000256" key="2">
    <source>
        <dbReference type="ARBA" id="ARBA00022741"/>
    </source>
</evidence>
<keyword evidence="2" id="KW-0547">Nucleotide-binding</keyword>
<dbReference type="SMART" id="SM00382">
    <property type="entry name" value="AAA"/>
    <property type="match status" value="1"/>
</dbReference>
<dbReference type="InterPro" id="IPR008995">
    <property type="entry name" value="Mo/tungstate-bd_C_term_dom"/>
</dbReference>
<dbReference type="InterPro" id="IPR013611">
    <property type="entry name" value="Transp-assoc_OB_typ2"/>
</dbReference>
<dbReference type="InterPro" id="IPR003439">
    <property type="entry name" value="ABC_transporter-like_ATP-bd"/>
</dbReference>
<dbReference type="InterPro" id="IPR027417">
    <property type="entry name" value="P-loop_NTPase"/>
</dbReference>
<keyword evidence="1" id="KW-0813">Transport</keyword>
<gene>
    <name evidence="5" type="ORF">H9638_05660</name>
</gene>
<dbReference type="EMBL" id="JACSQC010000002">
    <property type="protein sequence ID" value="MBD8043296.1"/>
    <property type="molecule type" value="Genomic_DNA"/>
</dbReference>
<organism evidence="5 6">
    <name type="scientific">Arthrobacter pullicola</name>
    <dbReference type="NCBI Taxonomy" id="2762224"/>
    <lineage>
        <taxon>Bacteria</taxon>
        <taxon>Bacillati</taxon>
        <taxon>Actinomycetota</taxon>
        <taxon>Actinomycetes</taxon>
        <taxon>Micrococcales</taxon>
        <taxon>Micrococcaceae</taxon>
        <taxon>Arthrobacter</taxon>
    </lineage>
</organism>
<dbReference type="Pfam" id="PF00005">
    <property type="entry name" value="ABC_tran"/>
    <property type="match status" value="1"/>
</dbReference>
<dbReference type="InterPro" id="IPR017871">
    <property type="entry name" value="ABC_transporter-like_CS"/>
</dbReference>
<dbReference type="Proteomes" id="UP000652763">
    <property type="component" value="Unassembled WGS sequence"/>
</dbReference>
<dbReference type="PANTHER" id="PTHR42781">
    <property type="entry name" value="SPERMIDINE/PUTRESCINE IMPORT ATP-BINDING PROTEIN POTA"/>
    <property type="match status" value="1"/>
</dbReference>
<dbReference type="Pfam" id="PF08402">
    <property type="entry name" value="TOBE_2"/>
    <property type="match status" value="1"/>
</dbReference>
<dbReference type="GO" id="GO:0005524">
    <property type="term" value="F:ATP binding"/>
    <property type="evidence" value="ECO:0007669"/>
    <property type="project" value="UniProtKB-KW"/>
</dbReference>
<comment type="caution">
    <text evidence="5">The sequence shown here is derived from an EMBL/GenBank/DDBJ whole genome shotgun (WGS) entry which is preliminary data.</text>
</comment>
<dbReference type="InterPro" id="IPR003593">
    <property type="entry name" value="AAA+_ATPase"/>
</dbReference>
<evidence type="ECO:0000313" key="6">
    <source>
        <dbReference type="Proteomes" id="UP000652763"/>
    </source>
</evidence>
<dbReference type="PROSITE" id="PS50893">
    <property type="entry name" value="ABC_TRANSPORTER_2"/>
    <property type="match status" value="1"/>
</dbReference>
<keyword evidence="6" id="KW-1185">Reference proteome</keyword>